<evidence type="ECO:0000313" key="6">
    <source>
        <dbReference type="EMBL" id="SPM33123.1"/>
    </source>
</evidence>
<reference evidence="6 7" key="1">
    <citation type="submission" date="2017-01" db="EMBL/GenBank/DDBJ databases">
        <authorList>
            <consortium name="Urmite Genomes"/>
        </authorList>
    </citation>
    <scope>NUCLEOTIDE SEQUENCE [LARGE SCALE GENOMIC DNA]</scope>
    <source>
        <strain evidence="6 7">AB57</strain>
    </source>
</reference>
<gene>
    <name evidence="6" type="ORF">MRAB57_926</name>
</gene>
<dbReference type="PROSITE" id="PS50977">
    <property type="entry name" value="HTH_TETR_2"/>
    <property type="match status" value="1"/>
</dbReference>
<dbReference type="OrthoDB" id="8701707at2"/>
<feature type="domain" description="HTH tetR-type" evidence="5">
    <location>
        <begin position="6"/>
        <end position="66"/>
    </location>
</feature>
<dbReference type="AlphaFoldDB" id="A0A2U3NNX2"/>
<evidence type="ECO:0000256" key="2">
    <source>
        <dbReference type="ARBA" id="ARBA00023125"/>
    </source>
</evidence>
<keyword evidence="3" id="KW-0804">Transcription</keyword>
<organism evidence="6 7">
    <name type="scientific">Mycobacterium rhizamassiliense</name>
    <dbReference type="NCBI Taxonomy" id="1841860"/>
    <lineage>
        <taxon>Bacteria</taxon>
        <taxon>Bacillati</taxon>
        <taxon>Actinomycetota</taxon>
        <taxon>Actinomycetes</taxon>
        <taxon>Mycobacteriales</taxon>
        <taxon>Mycobacteriaceae</taxon>
        <taxon>Mycobacterium</taxon>
    </lineage>
</organism>
<dbReference type="PRINTS" id="PR00455">
    <property type="entry name" value="HTHTETR"/>
</dbReference>
<keyword evidence="2 4" id="KW-0238">DNA-binding</keyword>
<dbReference type="Gene3D" id="1.10.357.10">
    <property type="entry name" value="Tetracycline Repressor, domain 2"/>
    <property type="match status" value="1"/>
</dbReference>
<dbReference type="Pfam" id="PF00440">
    <property type="entry name" value="TetR_N"/>
    <property type="match status" value="1"/>
</dbReference>
<dbReference type="STRING" id="1841860.GCA_900157375_00928"/>
<feature type="DNA-binding region" description="H-T-H motif" evidence="4">
    <location>
        <begin position="29"/>
        <end position="48"/>
    </location>
</feature>
<dbReference type="PANTHER" id="PTHR30055">
    <property type="entry name" value="HTH-TYPE TRANSCRIPTIONAL REGULATOR RUTR"/>
    <property type="match status" value="1"/>
</dbReference>
<keyword evidence="7" id="KW-1185">Reference proteome</keyword>
<accession>A0A2U3NNX2</accession>
<keyword evidence="1" id="KW-0805">Transcription regulation</keyword>
<dbReference type="EMBL" id="FUFA01000002">
    <property type="protein sequence ID" value="SPM33123.1"/>
    <property type="molecule type" value="Genomic_DNA"/>
</dbReference>
<dbReference type="GO" id="GO:0000976">
    <property type="term" value="F:transcription cis-regulatory region binding"/>
    <property type="evidence" value="ECO:0007669"/>
    <property type="project" value="TreeGrafter"/>
</dbReference>
<evidence type="ECO:0000256" key="3">
    <source>
        <dbReference type="ARBA" id="ARBA00023163"/>
    </source>
</evidence>
<protein>
    <submittedName>
        <fullName evidence="6">TetR family transcriptional regulator</fullName>
    </submittedName>
</protein>
<evidence type="ECO:0000256" key="4">
    <source>
        <dbReference type="PROSITE-ProRule" id="PRU00335"/>
    </source>
</evidence>
<dbReference type="Proteomes" id="UP000240988">
    <property type="component" value="Unassembled WGS sequence"/>
</dbReference>
<dbReference type="InterPro" id="IPR001647">
    <property type="entry name" value="HTH_TetR"/>
</dbReference>
<evidence type="ECO:0000313" key="7">
    <source>
        <dbReference type="Proteomes" id="UP000240988"/>
    </source>
</evidence>
<evidence type="ECO:0000256" key="1">
    <source>
        <dbReference type="ARBA" id="ARBA00023015"/>
    </source>
</evidence>
<evidence type="ECO:0000259" key="5">
    <source>
        <dbReference type="PROSITE" id="PS50977"/>
    </source>
</evidence>
<dbReference type="InterPro" id="IPR009057">
    <property type="entry name" value="Homeodomain-like_sf"/>
</dbReference>
<dbReference type="InterPro" id="IPR050109">
    <property type="entry name" value="HTH-type_TetR-like_transc_reg"/>
</dbReference>
<dbReference type="RefSeq" id="WP_077086518.1">
    <property type="nucleotide sequence ID" value="NZ_LT721901.1"/>
</dbReference>
<sequence>MAPPRKHGTDVILDAARTLVLEGGPRAASVAAIAKSSGAPAGTLYHRFGNRDGILTAAWLRALERFQSRAMAASEPGTADTPLDTAVAMAVSAIGFARELPDDARLLLTIRPGDLLDDEPDAQFQETVAAMNAPLTQRVGTLARKLYGHKDSRSVDAVSRAVADLPYAVVRRHAYAEPMPSWLEADVAASVRAVLEGFGKRA</sequence>
<name>A0A2U3NNX2_9MYCO</name>
<proteinExistence type="predicted"/>
<dbReference type="GO" id="GO:0003700">
    <property type="term" value="F:DNA-binding transcription factor activity"/>
    <property type="evidence" value="ECO:0007669"/>
    <property type="project" value="TreeGrafter"/>
</dbReference>
<dbReference type="SUPFAM" id="SSF46689">
    <property type="entry name" value="Homeodomain-like"/>
    <property type="match status" value="1"/>
</dbReference>
<dbReference type="PANTHER" id="PTHR30055:SF234">
    <property type="entry name" value="HTH-TYPE TRANSCRIPTIONAL REGULATOR BETI"/>
    <property type="match status" value="1"/>
</dbReference>